<sequence>MMRCATIWGDNDVKERVCAIGTPPPTTTRPPLTSDSEKHPDGELFEPELKNKIAQINKIDA</sequence>
<evidence type="ECO:0000313" key="2">
    <source>
        <dbReference type="EMBL" id="ETN78240.1"/>
    </source>
</evidence>
<dbReference type="EMBL" id="KI660008">
    <property type="protein sequence ID" value="ETN78240.1"/>
    <property type="molecule type" value="Genomic_DNA"/>
</dbReference>
<dbReference type="Proteomes" id="UP000053676">
    <property type="component" value="Unassembled WGS sequence"/>
</dbReference>
<feature type="region of interest" description="Disordered" evidence="1">
    <location>
        <begin position="21"/>
        <end position="43"/>
    </location>
</feature>
<organism evidence="2 3">
    <name type="scientific">Necator americanus</name>
    <name type="common">Human hookworm</name>
    <dbReference type="NCBI Taxonomy" id="51031"/>
    <lineage>
        <taxon>Eukaryota</taxon>
        <taxon>Metazoa</taxon>
        <taxon>Ecdysozoa</taxon>
        <taxon>Nematoda</taxon>
        <taxon>Chromadorea</taxon>
        <taxon>Rhabditida</taxon>
        <taxon>Rhabditina</taxon>
        <taxon>Rhabditomorpha</taxon>
        <taxon>Strongyloidea</taxon>
        <taxon>Ancylostomatidae</taxon>
        <taxon>Bunostominae</taxon>
        <taxon>Necator</taxon>
    </lineage>
</organism>
<evidence type="ECO:0000256" key="1">
    <source>
        <dbReference type="SAM" id="MobiDB-lite"/>
    </source>
</evidence>
<accession>W2T8A3</accession>
<evidence type="ECO:0000313" key="3">
    <source>
        <dbReference type="Proteomes" id="UP000053676"/>
    </source>
</evidence>
<dbReference type="KEGG" id="nai:NECAME_02946"/>
<reference evidence="3" key="1">
    <citation type="journal article" date="2014" name="Nat. Genet.">
        <title>Genome of the human hookworm Necator americanus.</title>
        <authorList>
            <person name="Tang Y.T."/>
            <person name="Gao X."/>
            <person name="Rosa B.A."/>
            <person name="Abubucker S."/>
            <person name="Hallsworth-Pepin K."/>
            <person name="Martin J."/>
            <person name="Tyagi R."/>
            <person name="Heizer E."/>
            <person name="Zhang X."/>
            <person name="Bhonagiri-Palsikar V."/>
            <person name="Minx P."/>
            <person name="Warren W.C."/>
            <person name="Wang Q."/>
            <person name="Zhan B."/>
            <person name="Hotez P.J."/>
            <person name="Sternberg P.W."/>
            <person name="Dougall A."/>
            <person name="Gaze S.T."/>
            <person name="Mulvenna J."/>
            <person name="Sotillo J."/>
            <person name="Ranganathan S."/>
            <person name="Rabelo E.M."/>
            <person name="Wilson R.K."/>
            <person name="Felgner P.L."/>
            <person name="Bethony J."/>
            <person name="Hawdon J.M."/>
            <person name="Gasser R.B."/>
            <person name="Loukas A."/>
            <person name="Mitreva M."/>
        </authorList>
    </citation>
    <scope>NUCLEOTIDE SEQUENCE [LARGE SCALE GENOMIC DNA]</scope>
</reference>
<dbReference type="AlphaFoldDB" id="W2T8A3"/>
<name>W2T8A3_NECAM</name>
<gene>
    <name evidence="2" type="ORF">NECAME_02946</name>
</gene>
<protein>
    <submittedName>
        <fullName evidence="2">Uncharacterized protein</fullName>
    </submittedName>
</protein>
<proteinExistence type="predicted"/>
<keyword evidence="3" id="KW-1185">Reference proteome</keyword>